<dbReference type="FunFam" id="3.30.1370.30:FF:000002">
    <property type="entry name" value="30S ribosomal protein S8"/>
    <property type="match status" value="1"/>
</dbReference>
<name>A0A1G2R6U9_9BACT</name>
<evidence type="ECO:0000256" key="1">
    <source>
        <dbReference type="ARBA" id="ARBA00006471"/>
    </source>
</evidence>
<dbReference type="Gene3D" id="3.30.1370.30">
    <property type="match status" value="1"/>
</dbReference>
<dbReference type="GO" id="GO:0006412">
    <property type="term" value="P:translation"/>
    <property type="evidence" value="ECO:0007669"/>
    <property type="project" value="UniProtKB-UniRule"/>
</dbReference>
<reference evidence="9 10" key="1">
    <citation type="journal article" date="2016" name="Nat. Commun.">
        <title>Thousands of microbial genomes shed light on interconnected biogeochemical processes in an aquifer system.</title>
        <authorList>
            <person name="Anantharaman K."/>
            <person name="Brown C.T."/>
            <person name="Hug L.A."/>
            <person name="Sharon I."/>
            <person name="Castelle C.J."/>
            <person name="Probst A.J."/>
            <person name="Thomas B.C."/>
            <person name="Singh A."/>
            <person name="Wilkins M.J."/>
            <person name="Karaoz U."/>
            <person name="Brodie E.L."/>
            <person name="Williams K.H."/>
            <person name="Hubbard S.S."/>
            <person name="Banfield J.F."/>
        </authorList>
    </citation>
    <scope>NUCLEOTIDE SEQUENCE [LARGE SCALE GENOMIC DNA]</scope>
</reference>
<dbReference type="NCBIfam" id="NF001109">
    <property type="entry name" value="PRK00136.1"/>
    <property type="match status" value="1"/>
</dbReference>
<evidence type="ECO:0000256" key="6">
    <source>
        <dbReference type="ARBA" id="ARBA00035258"/>
    </source>
</evidence>
<keyword evidence="3 7" id="KW-0694">RNA-binding</keyword>
<comment type="caution">
    <text evidence="9">The sequence shown here is derived from an EMBL/GenBank/DDBJ whole genome shotgun (WGS) entry which is preliminary data.</text>
</comment>
<evidence type="ECO:0000313" key="9">
    <source>
        <dbReference type="EMBL" id="OHA67811.1"/>
    </source>
</evidence>
<dbReference type="SUPFAM" id="SSF56047">
    <property type="entry name" value="Ribosomal protein S8"/>
    <property type="match status" value="1"/>
</dbReference>
<keyword evidence="4 7" id="KW-0689">Ribosomal protein</keyword>
<comment type="subunit">
    <text evidence="7">Part of the 30S ribosomal subunit. Contacts proteins S5 and S12.</text>
</comment>
<dbReference type="PROSITE" id="PS00053">
    <property type="entry name" value="RIBOSOMAL_S8"/>
    <property type="match status" value="1"/>
</dbReference>
<dbReference type="Pfam" id="PF00410">
    <property type="entry name" value="Ribosomal_S8"/>
    <property type="match status" value="1"/>
</dbReference>
<dbReference type="GO" id="GO:0005737">
    <property type="term" value="C:cytoplasm"/>
    <property type="evidence" value="ECO:0007669"/>
    <property type="project" value="UniProtKB-ARBA"/>
</dbReference>
<gene>
    <name evidence="7" type="primary">rpsH</name>
    <name evidence="9" type="ORF">A3D59_03130</name>
</gene>
<dbReference type="GO" id="GO:1990904">
    <property type="term" value="C:ribonucleoprotein complex"/>
    <property type="evidence" value="ECO:0007669"/>
    <property type="project" value="UniProtKB-KW"/>
</dbReference>
<evidence type="ECO:0000256" key="4">
    <source>
        <dbReference type="ARBA" id="ARBA00022980"/>
    </source>
</evidence>
<dbReference type="PANTHER" id="PTHR11758">
    <property type="entry name" value="40S RIBOSOMAL PROTEIN S15A"/>
    <property type="match status" value="1"/>
</dbReference>
<dbReference type="HAMAP" id="MF_01302_B">
    <property type="entry name" value="Ribosomal_uS8_B"/>
    <property type="match status" value="1"/>
</dbReference>
<organism evidence="9 10">
    <name type="scientific">Candidatus Wildermuthbacteria bacterium RIFCSPHIGHO2_02_FULL_47_17</name>
    <dbReference type="NCBI Taxonomy" id="1802452"/>
    <lineage>
        <taxon>Bacteria</taxon>
        <taxon>Candidatus Wildermuthiibacteriota</taxon>
    </lineage>
</organism>
<evidence type="ECO:0000256" key="2">
    <source>
        <dbReference type="ARBA" id="ARBA00022730"/>
    </source>
</evidence>
<dbReference type="InterPro" id="IPR035987">
    <property type="entry name" value="Ribosomal_uS8_sf"/>
</dbReference>
<evidence type="ECO:0000256" key="7">
    <source>
        <dbReference type="HAMAP-Rule" id="MF_01302"/>
    </source>
</evidence>
<dbReference type="FunFam" id="3.30.1490.10:FF:000001">
    <property type="entry name" value="30S ribosomal protein S8"/>
    <property type="match status" value="1"/>
</dbReference>
<dbReference type="AlphaFoldDB" id="A0A1G2R6U9"/>
<evidence type="ECO:0000256" key="5">
    <source>
        <dbReference type="ARBA" id="ARBA00023274"/>
    </source>
</evidence>
<dbReference type="GO" id="GO:0019843">
    <property type="term" value="F:rRNA binding"/>
    <property type="evidence" value="ECO:0007669"/>
    <property type="project" value="UniProtKB-UniRule"/>
</dbReference>
<protein>
    <recommendedName>
        <fullName evidence="6 7">Small ribosomal subunit protein uS8</fullName>
    </recommendedName>
</protein>
<evidence type="ECO:0000256" key="8">
    <source>
        <dbReference type="RuleBase" id="RU003660"/>
    </source>
</evidence>
<evidence type="ECO:0000256" key="3">
    <source>
        <dbReference type="ARBA" id="ARBA00022884"/>
    </source>
</evidence>
<comment type="function">
    <text evidence="7">One of the primary rRNA binding proteins, it binds directly to 16S rRNA central domain where it helps coordinate assembly of the platform of the 30S subunit.</text>
</comment>
<dbReference type="GO" id="GO:0005840">
    <property type="term" value="C:ribosome"/>
    <property type="evidence" value="ECO:0007669"/>
    <property type="project" value="UniProtKB-KW"/>
</dbReference>
<dbReference type="GO" id="GO:0003735">
    <property type="term" value="F:structural constituent of ribosome"/>
    <property type="evidence" value="ECO:0007669"/>
    <property type="project" value="InterPro"/>
</dbReference>
<dbReference type="Gene3D" id="3.30.1490.10">
    <property type="match status" value="1"/>
</dbReference>
<dbReference type="InterPro" id="IPR047863">
    <property type="entry name" value="Ribosomal_uS8_CS"/>
</dbReference>
<dbReference type="EMBL" id="MHTX01000033">
    <property type="protein sequence ID" value="OHA67811.1"/>
    <property type="molecule type" value="Genomic_DNA"/>
</dbReference>
<keyword evidence="5 7" id="KW-0687">Ribonucleoprotein</keyword>
<accession>A0A1G2R6U9</accession>
<evidence type="ECO:0000313" key="10">
    <source>
        <dbReference type="Proteomes" id="UP000179258"/>
    </source>
</evidence>
<sequence length="140" mass="15746">MFMTDPVADMLSQIRNAQAVSHPTVDIPWSNLKYEIAKILEKEGFIGDIEKKGRHPKKKISITLKYTNDEERPGLSRVEPAMQGLKRISKPGQRIYLPAGKIKRVRGGYGVAIISTSKGLMVDKEARRQRLGGEILCEAW</sequence>
<comment type="similarity">
    <text evidence="1 7 8">Belongs to the universal ribosomal protein uS8 family.</text>
</comment>
<dbReference type="InterPro" id="IPR000630">
    <property type="entry name" value="Ribosomal_uS8"/>
</dbReference>
<dbReference type="Proteomes" id="UP000179258">
    <property type="component" value="Unassembled WGS sequence"/>
</dbReference>
<keyword evidence="2 7" id="KW-0699">rRNA-binding</keyword>
<proteinExistence type="inferred from homology"/>